<dbReference type="Gene3D" id="3.40.630.30">
    <property type="match status" value="1"/>
</dbReference>
<name>A0A5K7YJE5_9BACT</name>
<keyword evidence="6" id="KW-1185">Reference proteome</keyword>
<feature type="transmembrane region" description="Helical" evidence="3">
    <location>
        <begin position="56"/>
        <end position="77"/>
    </location>
</feature>
<dbReference type="PANTHER" id="PTHR43877:SF2">
    <property type="entry name" value="AMINOALKYLPHOSPHONATE N-ACETYLTRANSFERASE-RELATED"/>
    <property type="match status" value="1"/>
</dbReference>
<evidence type="ECO:0000256" key="1">
    <source>
        <dbReference type="ARBA" id="ARBA00022679"/>
    </source>
</evidence>
<organism evidence="5 6">
    <name type="scientific">Desulfosarcina alkanivorans</name>
    <dbReference type="NCBI Taxonomy" id="571177"/>
    <lineage>
        <taxon>Bacteria</taxon>
        <taxon>Pseudomonadati</taxon>
        <taxon>Thermodesulfobacteriota</taxon>
        <taxon>Desulfobacteria</taxon>
        <taxon>Desulfobacterales</taxon>
        <taxon>Desulfosarcinaceae</taxon>
        <taxon>Desulfosarcina</taxon>
    </lineage>
</organism>
<dbReference type="InterPro" id="IPR016181">
    <property type="entry name" value="Acyl_CoA_acyltransferase"/>
</dbReference>
<dbReference type="InterPro" id="IPR000182">
    <property type="entry name" value="GNAT_dom"/>
</dbReference>
<reference evidence="5 6" key="1">
    <citation type="submission" date="2019-11" db="EMBL/GenBank/DDBJ databases">
        <title>Comparative genomics of hydrocarbon-degrading Desulfosarcina strains.</title>
        <authorList>
            <person name="Watanabe M."/>
            <person name="Kojima H."/>
            <person name="Fukui M."/>
        </authorList>
    </citation>
    <scope>NUCLEOTIDE SEQUENCE [LARGE SCALE GENOMIC DNA]</scope>
    <source>
        <strain evidence="5 6">PL12</strain>
    </source>
</reference>
<dbReference type="GO" id="GO:0016747">
    <property type="term" value="F:acyltransferase activity, transferring groups other than amino-acyl groups"/>
    <property type="evidence" value="ECO:0007669"/>
    <property type="project" value="InterPro"/>
</dbReference>
<accession>A0A5K7YJE5</accession>
<gene>
    <name evidence="5" type="ORF">DSCA_22000</name>
</gene>
<dbReference type="RefSeq" id="WP_155316448.1">
    <property type="nucleotide sequence ID" value="NZ_AP021874.1"/>
</dbReference>
<proteinExistence type="predicted"/>
<dbReference type="OrthoDB" id="9799601at2"/>
<dbReference type="EMBL" id="AP021874">
    <property type="protein sequence ID" value="BBO68270.1"/>
    <property type="molecule type" value="Genomic_DNA"/>
</dbReference>
<evidence type="ECO:0000256" key="2">
    <source>
        <dbReference type="ARBA" id="ARBA00023315"/>
    </source>
</evidence>
<keyword evidence="2" id="KW-0012">Acyltransferase</keyword>
<feature type="domain" description="N-acetyltransferase" evidence="4">
    <location>
        <begin position="4"/>
        <end position="161"/>
    </location>
</feature>
<keyword evidence="3" id="KW-0812">Transmembrane</keyword>
<evidence type="ECO:0000259" key="4">
    <source>
        <dbReference type="PROSITE" id="PS51186"/>
    </source>
</evidence>
<evidence type="ECO:0000313" key="6">
    <source>
        <dbReference type="Proteomes" id="UP000427906"/>
    </source>
</evidence>
<dbReference type="AlphaFoldDB" id="A0A5K7YJE5"/>
<dbReference type="PANTHER" id="PTHR43877">
    <property type="entry name" value="AMINOALKYLPHOSPHONATE N-ACETYLTRANSFERASE-RELATED-RELATED"/>
    <property type="match status" value="1"/>
</dbReference>
<sequence length="161" mass="17172">MEAVTILEADLDSSEHQQAVLDLIDAYAMDPMGNGGSLPKDVKDKLIPGLKSHPTTLIFIAYANGAAIGIAVCFVGFSTFAARPLINVHDLAVLPGRRGSGVGRRLLAAVERRAREMGCCKVTLEVLENNHRALKVYAAAGFARVTYTEDAGGALFFAKKL</sequence>
<dbReference type="Pfam" id="PF00583">
    <property type="entry name" value="Acetyltransf_1"/>
    <property type="match status" value="1"/>
</dbReference>
<dbReference type="InterPro" id="IPR050832">
    <property type="entry name" value="Bact_Acetyltransf"/>
</dbReference>
<keyword evidence="3" id="KW-0472">Membrane</keyword>
<keyword evidence="3" id="KW-1133">Transmembrane helix</keyword>
<dbReference type="CDD" id="cd04301">
    <property type="entry name" value="NAT_SF"/>
    <property type="match status" value="1"/>
</dbReference>
<keyword evidence="1 5" id="KW-0808">Transferase</keyword>
<dbReference type="KEGG" id="dalk:DSCA_22000"/>
<dbReference type="SUPFAM" id="SSF55729">
    <property type="entry name" value="Acyl-CoA N-acyltransferases (Nat)"/>
    <property type="match status" value="1"/>
</dbReference>
<dbReference type="PROSITE" id="PS51186">
    <property type="entry name" value="GNAT"/>
    <property type="match status" value="1"/>
</dbReference>
<evidence type="ECO:0000256" key="3">
    <source>
        <dbReference type="SAM" id="Phobius"/>
    </source>
</evidence>
<dbReference type="Proteomes" id="UP000427906">
    <property type="component" value="Chromosome"/>
</dbReference>
<evidence type="ECO:0000313" key="5">
    <source>
        <dbReference type="EMBL" id="BBO68270.1"/>
    </source>
</evidence>
<protein>
    <submittedName>
        <fullName evidence="5">N-acetyltransferase</fullName>
    </submittedName>
</protein>